<dbReference type="SUPFAM" id="SSF46955">
    <property type="entry name" value="Putative DNA-binding domain"/>
    <property type="match status" value="1"/>
</dbReference>
<reference evidence="3" key="1">
    <citation type="journal article" date="2014" name="Int. J. Syst. Evol. Microbiol.">
        <title>Complete genome sequence of Corynebacterium casei LMG S-19264T (=DSM 44701T), isolated from a smear-ripened cheese.</title>
        <authorList>
            <consortium name="US DOE Joint Genome Institute (JGI-PGF)"/>
            <person name="Walter F."/>
            <person name="Albersmeier A."/>
            <person name="Kalinowski J."/>
            <person name="Ruckert C."/>
        </authorList>
    </citation>
    <scope>NUCLEOTIDE SEQUENCE</scope>
    <source>
        <strain evidence="3">CGMCC 1.15388</strain>
    </source>
</reference>
<dbReference type="InterPro" id="IPR047057">
    <property type="entry name" value="MerR_fam"/>
</dbReference>
<dbReference type="InterPro" id="IPR009061">
    <property type="entry name" value="DNA-bd_dom_put_sf"/>
</dbReference>
<dbReference type="PANTHER" id="PTHR30204">
    <property type="entry name" value="REDOX-CYCLING DRUG-SENSING TRANSCRIPTIONAL ACTIVATOR SOXR"/>
    <property type="match status" value="1"/>
</dbReference>
<protein>
    <submittedName>
        <fullName evidence="3">MerR family transcriptional regulator</fullName>
    </submittedName>
</protein>
<dbReference type="GO" id="GO:0003700">
    <property type="term" value="F:DNA-binding transcription factor activity"/>
    <property type="evidence" value="ECO:0007669"/>
    <property type="project" value="InterPro"/>
</dbReference>
<dbReference type="PROSITE" id="PS00552">
    <property type="entry name" value="HTH_MERR_1"/>
    <property type="match status" value="1"/>
</dbReference>
<organism evidence="3 4">
    <name type="scientific">Nesterenkonia cremea</name>
    <dbReference type="NCBI Taxonomy" id="1882340"/>
    <lineage>
        <taxon>Bacteria</taxon>
        <taxon>Bacillati</taxon>
        <taxon>Actinomycetota</taxon>
        <taxon>Actinomycetes</taxon>
        <taxon>Micrococcales</taxon>
        <taxon>Micrococcaceae</taxon>
        <taxon>Nesterenkonia</taxon>
    </lineage>
</organism>
<dbReference type="SMART" id="SM00422">
    <property type="entry name" value="HTH_MERR"/>
    <property type="match status" value="1"/>
</dbReference>
<keyword evidence="1" id="KW-0238">DNA-binding</keyword>
<evidence type="ECO:0000313" key="3">
    <source>
        <dbReference type="EMBL" id="GGE66825.1"/>
    </source>
</evidence>
<dbReference type="EMBL" id="BMIS01000004">
    <property type="protein sequence ID" value="GGE66825.1"/>
    <property type="molecule type" value="Genomic_DNA"/>
</dbReference>
<dbReference type="CDD" id="cd01107">
    <property type="entry name" value="HTH_BmrR"/>
    <property type="match status" value="1"/>
</dbReference>
<evidence type="ECO:0000313" key="4">
    <source>
        <dbReference type="Proteomes" id="UP000633136"/>
    </source>
</evidence>
<keyword evidence="4" id="KW-1185">Reference proteome</keyword>
<dbReference type="PROSITE" id="PS50937">
    <property type="entry name" value="HTH_MERR_2"/>
    <property type="match status" value="1"/>
</dbReference>
<dbReference type="Gene3D" id="1.10.1660.10">
    <property type="match status" value="1"/>
</dbReference>
<sequence length="269" mass="29535">MLRIGDFARLVGVSVRMLRHYDQLGLLTPACTDEFTGYRYYEVSQLDRANQLLATKELGFSLDEVSQMLDGELGEDRLIEMLREREAALVEQIDADQQRLRRVRVRLLTMEKGTTMSTRTFTETNLPAVQLVQLSASVPSMEEIEPQIGPMFGRVNQAIDEAALARIGPGVAHYTVTHTGMIAAAGEQVGDAAVPDGLEPGSLDFVPRALTTTYEGSGIDGIQSAWQGLVTEVEARGLTPTGVCREVYRETPLAPGGEKWVVDLQQPVE</sequence>
<dbReference type="InterPro" id="IPR010499">
    <property type="entry name" value="AraC_E-bd"/>
</dbReference>
<evidence type="ECO:0000256" key="1">
    <source>
        <dbReference type="ARBA" id="ARBA00023125"/>
    </source>
</evidence>
<dbReference type="AlphaFoldDB" id="A0A917ASF7"/>
<proteinExistence type="predicted"/>
<dbReference type="Pfam" id="PF13411">
    <property type="entry name" value="MerR_1"/>
    <property type="match status" value="1"/>
</dbReference>
<accession>A0A917ASF7</accession>
<comment type="caution">
    <text evidence="3">The sequence shown here is derived from an EMBL/GenBank/DDBJ whole genome shotgun (WGS) entry which is preliminary data.</text>
</comment>
<dbReference type="SMART" id="SM00871">
    <property type="entry name" value="AraC_E_bind"/>
    <property type="match status" value="1"/>
</dbReference>
<dbReference type="InterPro" id="IPR011256">
    <property type="entry name" value="Reg_factor_effector_dom_sf"/>
</dbReference>
<name>A0A917ASF7_9MICC</name>
<dbReference type="PANTHER" id="PTHR30204:SF97">
    <property type="entry name" value="MERR FAMILY REGULATORY PROTEIN"/>
    <property type="match status" value="1"/>
</dbReference>
<dbReference type="GO" id="GO:0003677">
    <property type="term" value="F:DNA binding"/>
    <property type="evidence" value="ECO:0007669"/>
    <property type="project" value="UniProtKB-KW"/>
</dbReference>
<reference evidence="3" key="2">
    <citation type="submission" date="2020-09" db="EMBL/GenBank/DDBJ databases">
        <authorList>
            <person name="Sun Q."/>
            <person name="Zhou Y."/>
        </authorList>
    </citation>
    <scope>NUCLEOTIDE SEQUENCE</scope>
    <source>
        <strain evidence="3">CGMCC 1.15388</strain>
    </source>
</reference>
<dbReference type="RefSeq" id="WP_188683827.1">
    <property type="nucleotide sequence ID" value="NZ_BMIS01000004.1"/>
</dbReference>
<evidence type="ECO:0000259" key="2">
    <source>
        <dbReference type="PROSITE" id="PS50937"/>
    </source>
</evidence>
<dbReference type="Gene3D" id="3.20.80.10">
    <property type="entry name" value="Regulatory factor, effector binding domain"/>
    <property type="match status" value="1"/>
</dbReference>
<dbReference type="InterPro" id="IPR000551">
    <property type="entry name" value="MerR-type_HTH_dom"/>
</dbReference>
<gene>
    <name evidence="3" type="ORF">GCM10011401_12660</name>
</gene>
<feature type="domain" description="HTH merR-type" evidence="2">
    <location>
        <begin position="1"/>
        <end position="71"/>
    </location>
</feature>
<dbReference type="Proteomes" id="UP000633136">
    <property type="component" value="Unassembled WGS sequence"/>
</dbReference>